<name>A0A3M5IS50_PSEA0</name>
<dbReference type="AlphaFoldDB" id="A0A3M5IS50"/>
<dbReference type="EMBL" id="RBTD01000426">
    <property type="protein sequence ID" value="RMT13470.1"/>
    <property type="molecule type" value="Genomic_DNA"/>
</dbReference>
<reference evidence="1 2" key="1">
    <citation type="submission" date="2018-08" db="EMBL/GenBank/DDBJ databases">
        <title>Recombination of ecologically and evolutionarily significant loci maintains genetic cohesion in the Pseudomonas syringae species complex.</title>
        <authorList>
            <person name="Dillon M."/>
            <person name="Thakur S."/>
            <person name="Almeida R.N.D."/>
            <person name="Weir B.S."/>
            <person name="Guttman D.S."/>
        </authorList>
    </citation>
    <scope>NUCLEOTIDE SEQUENCE [LARGE SCALE GENOMIC DNA]</scope>
    <source>
        <strain evidence="1 2">ICMP 6941</strain>
    </source>
</reference>
<proteinExistence type="predicted"/>
<evidence type="ECO:0000313" key="2">
    <source>
        <dbReference type="Proteomes" id="UP000276194"/>
    </source>
</evidence>
<organism evidence="1 2">
    <name type="scientific">Pseudomonas amygdali pv. mori</name>
    <dbReference type="NCBI Taxonomy" id="34065"/>
    <lineage>
        <taxon>Bacteria</taxon>
        <taxon>Pseudomonadati</taxon>
        <taxon>Pseudomonadota</taxon>
        <taxon>Gammaproteobacteria</taxon>
        <taxon>Pseudomonadales</taxon>
        <taxon>Pseudomonadaceae</taxon>
        <taxon>Pseudomonas</taxon>
        <taxon>Pseudomonas amygdali</taxon>
    </lineage>
</organism>
<dbReference type="Proteomes" id="UP000276194">
    <property type="component" value="Unassembled WGS sequence"/>
</dbReference>
<comment type="caution">
    <text evidence="1">The sequence shown here is derived from an EMBL/GenBank/DDBJ whole genome shotgun (WGS) entry which is preliminary data.</text>
</comment>
<accession>A0A3M5IS50</accession>
<gene>
    <name evidence="1" type="ORF">ALP52_02188</name>
</gene>
<protein>
    <submittedName>
        <fullName evidence="1">Uncharacterized protein</fullName>
    </submittedName>
</protein>
<sequence>MQLYPTQGRFMAKTKFPPESEVVSWLQHLIEKEELLESIQGQEAITSLTNSVEQENFLPSFGIDYISRRASAEAAEHVLGRLSVLEIVSINTSISMTTGEVLRPDILCFNSETKTLVVFEVKRASETERQTVTELAGYEQELRNMLPFLGNFDVCFVVVAADWSTLLAHAVGSMNAWSGKQCLALKLTSDDSGFGLLAHLPEAWHLTGSTNLPVEALPSIDLYLAYKGIDDPERNLEETDSDGQNEGYERWPPKIVITAMDVIAREGDRAGSHGFMMLWREVNGFGRGRWCITLTAIDPYAMHAWCRDHGLSQRESEAASFLHNRRDDLLGQTPQTVYDIAKTAFPLLKEHFDPEFCGDYHWQLKVSQYRNRVVPTRFDFWGSLGQHAREFVCNPSVRNNYMPFVGLNQLDWTDPAVAMTLVANLSLGAPFPRGVIKCSDAFLVGRVLGDLAVAAFNAAPDREHAARIEPMVEWAQLEALRFAIEMKQMYDITEEVVTPMPMLSNDPAKRLQATEELAQWVRTDLISRRHPFHQACFDLGYRHALLFNLLSEQAIDRLSPEEPRAAAFIVRSILKGVLARAEDSQGQMFQSSGFLEFMAFLEPHLSSGIDLGDDEAVSVLIDAIDDKELLSGFCGAIVRGVDSVIPVVLHTTRPPFHVWIDWEWLKSGIKALFENGDHCPAVIFSQDGMVGAGRLEHPFRLVSPISDPDVEVYLVDESAARNMAIKMTWDEVKDFHAKRSQGY</sequence>
<evidence type="ECO:0000313" key="1">
    <source>
        <dbReference type="EMBL" id="RMT13470.1"/>
    </source>
</evidence>